<dbReference type="InterPro" id="IPR003594">
    <property type="entry name" value="HATPase_dom"/>
</dbReference>
<evidence type="ECO:0000313" key="14">
    <source>
        <dbReference type="EMBL" id="GID15937.1"/>
    </source>
</evidence>
<sequence>MWAAIRRLFRLPLKSVVFDVCAAGLLGVLALVPALSGERLAVALGVLTAAAVVVRRRWPVPVFAVVCLLGLVQVLTEHRAFPYDVAVLFAMYTVVKYADRMLWAWVAAGTVVAGCVLHGVVGDETAAPWYQRAATLVVTAAPFWLVALVMRTRRLYVRSLEDRAATAERERDQRARLAVADERGRIARELHDVVAHSLAVMIVQADGASYAMDGDPATAKDAVRTVAATGREALADMRRLVAVLRGPAAGEPPDATVPEPGGEPERRRVGVGRLTELTDRFDSAGVAVTVRRVGPVRELPGSVDLAGYRIVQEALTNVLKHAGVGTAVTVTVTYAEEVVVLEVVDDGAGRNGFAERPLPGGHGLLGMRERVAVYGGEFVAGPRTGGGWRVAATIPLAGPDTAADTVDRANEEDA</sequence>
<evidence type="ECO:0000256" key="8">
    <source>
        <dbReference type="ARBA" id="ARBA00023012"/>
    </source>
</evidence>
<evidence type="ECO:0000256" key="4">
    <source>
        <dbReference type="ARBA" id="ARBA00022679"/>
    </source>
</evidence>
<dbReference type="GO" id="GO:0046983">
    <property type="term" value="F:protein dimerization activity"/>
    <property type="evidence" value="ECO:0007669"/>
    <property type="project" value="InterPro"/>
</dbReference>
<evidence type="ECO:0000259" key="13">
    <source>
        <dbReference type="Pfam" id="PF23539"/>
    </source>
</evidence>
<dbReference type="RefSeq" id="WP_239077123.1">
    <property type="nucleotide sequence ID" value="NZ_BAAAZM010000001.1"/>
</dbReference>
<keyword evidence="15" id="KW-1185">Reference proteome</keyword>
<comment type="caution">
    <text evidence="14">The sequence shown here is derived from an EMBL/GenBank/DDBJ whole genome shotgun (WGS) entry which is preliminary data.</text>
</comment>
<reference evidence="14" key="1">
    <citation type="submission" date="2021-01" db="EMBL/GenBank/DDBJ databases">
        <title>Whole genome shotgun sequence of Actinocatenispora rupis NBRC 107355.</title>
        <authorList>
            <person name="Komaki H."/>
            <person name="Tamura T."/>
        </authorList>
    </citation>
    <scope>NUCLEOTIDE SEQUENCE</scope>
    <source>
        <strain evidence="14">NBRC 107355</strain>
    </source>
</reference>
<proteinExistence type="predicted"/>
<evidence type="ECO:0000259" key="12">
    <source>
        <dbReference type="Pfam" id="PF07730"/>
    </source>
</evidence>
<keyword evidence="10" id="KW-1133">Transmembrane helix</keyword>
<dbReference type="PANTHER" id="PTHR24421:SF10">
    <property type="entry name" value="NITRATE_NITRITE SENSOR PROTEIN NARQ"/>
    <property type="match status" value="1"/>
</dbReference>
<dbReference type="Proteomes" id="UP000612808">
    <property type="component" value="Unassembled WGS sequence"/>
</dbReference>
<dbReference type="Pfam" id="PF07730">
    <property type="entry name" value="HisKA_3"/>
    <property type="match status" value="1"/>
</dbReference>
<gene>
    <name evidence="14" type="ORF">Aru02nite_68260</name>
</gene>
<dbReference type="Gene3D" id="3.30.565.10">
    <property type="entry name" value="Histidine kinase-like ATPase, C-terminal domain"/>
    <property type="match status" value="1"/>
</dbReference>
<feature type="domain" description="Histidine kinase/HSP90-like ATPase" evidence="11">
    <location>
        <begin position="308"/>
        <end position="397"/>
    </location>
</feature>
<keyword evidence="10" id="KW-0812">Transmembrane</keyword>
<keyword evidence="3" id="KW-0597">Phosphoprotein</keyword>
<organism evidence="14 15">
    <name type="scientific">Actinocatenispora rupis</name>
    <dbReference type="NCBI Taxonomy" id="519421"/>
    <lineage>
        <taxon>Bacteria</taxon>
        <taxon>Bacillati</taxon>
        <taxon>Actinomycetota</taxon>
        <taxon>Actinomycetes</taxon>
        <taxon>Micromonosporales</taxon>
        <taxon>Micromonosporaceae</taxon>
        <taxon>Actinocatenispora</taxon>
    </lineage>
</organism>
<dbReference type="SUPFAM" id="SSF55874">
    <property type="entry name" value="ATPase domain of HSP90 chaperone/DNA topoisomerase II/histidine kinase"/>
    <property type="match status" value="1"/>
</dbReference>
<keyword evidence="5" id="KW-0547">Nucleotide-binding</keyword>
<dbReference type="GO" id="GO:0000155">
    <property type="term" value="F:phosphorelay sensor kinase activity"/>
    <property type="evidence" value="ECO:0007669"/>
    <property type="project" value="InterPro"/>
</dbReference>
<evidence type="ECO:0000256" key="2">
    <source>
        <dbReference type="ARBA" id="ARBA00012438"/>
    </source>
</evidence>
<protein>
    <recommendedName>
        <fullName evidence="2">histidine kinase</fullName>
        <ecNumber evidence="2">2.7.13.3</ecNumber>
    </recommendedName>
</protein>
<dbReference type="Pfam" id="PF02518">
    <property type="entry name" value="HATPase_c"/>
    <property type="match status" value="1"/>
</dbReference>
<comment type="catalytic activity">
    <reaction evidence="1">
        <text>ATP + protein L-histidine = ADP + protein N-phospho-L-histidine.</text>
        <dbReference type="EC" id="2.7.13.3"/>
    </reaction>
</comment>
<dbReference type="InterPro" id="IPR055558">
    <property type="entry name" value="DUF7134"/>
</dbReference>
<feature type="domain" description="Signal transduction histidine kinase subgroup 3 dimerisation and phosphoacceptor" evidence="12">
    <location>
        <begin position="182"/>
        <end position="248"/>
    </location>
</feature>
<dbReference type="InterPro" id="IPR011712">
    <property type="entry name" value="Sig_transdc_His_kin_sub3_dim/P"/>
</dbReference>
<name>A0A8J3NG28_9ACTN</name>
<evidence type="ECO:0000256" key="10">
    <source>
        <dbReference type="SAM" id="Phobius"/>
    </source>
</evidence>
<dbReference type="PANTHER" id="PTHR24421">
    <property type="entry name" value="NITRATE/NITRITE SENSOR PROTEIN NARX-RELATED"/>
    <property type="match status" value="1"/>
</dbReference>
<keyword evidence="10" id="KW-0472">Membrane</keyword>
<feature type="transmembrane region" description="Helical" evidence="10">
    <location>
        <begin position="60"/>
        <end position="81"/>
    </location>
</feature>
<dbReference type="GO" id="GO:0005524">
    <property type="term" value="F:ATP binding"/>
    <property type="evidence" value="ECO:0007669"/>
    <property type="project" value="UniProtKB-KW"/>
</dbReference>
<dbReference type="AlphaFoldDB" id="A0A8J3NG28"/>
<evidence type="ECO:0000256" key="6">
    <source>
        <dbReference type="ARBA" id="ARBA00022777"/>
    </source>
</evidence>
<keyword evidence="7" id="KW-0067">ATP-binding</keyword>
<feature type="region of interest" description="Disordered" evidence="9">
    <location>
        <begin position="247"/>
        <end position="267"/>
    </location>
</feature>
<keyword evidence="8" id="KW-0902">Two-component regulatory system</keyword>
<dbReference type="Pfam" id="PF23539">
    <property type="entry name" value="DUF7134"/>
    <property type="match status" value="1"/>
</dbReference>
<keyword evidence="4" id="KW-0808">Transferase</keyword>
<evidence type="ECO:0000256" key="5">
    <source>
        <dbReference type="ARBA" id="ARBA00022741"/>
    </source>
</evidence>
<evidence type="ECO:0000256" key="7">
    <source>
        <dbReference type="ARBA" id="ARBA00022840"/>
    </source>
</evidence>
<dbReference type="EMBL" id="BOMB01000050">
    <property type="protein sequence ID" value="GID15937.1"/>
    <property type="molecule type" value="Genomic_DNA"/>
</dbReference>
<evidence type="ECO:0000256" key="9">
    <source>
        <dbReference type="SAM" id="MobiDB-lite"/>
    </source>
</evidence>
<dbReference type="EC" id="2.7.13.3" evidence="2"/>
<dbReference type="InterPro" id="IPR050482">
    <property type="entry name" value="Sensor_HK_TwoCompSys"/>
</dbReference>
<dbReference type="InterPro" id="IPR036890">
    <property type="entry name" value="HATPase_C_sf"/>
</dbReference>
<evidence type="ECO:0000259" key="11">
    <source>
        <dbReference type="Pfam" id="PF02518"/>
    </source>
</evidence>
<dbReference type="Gene3D" id="1.20.5.1930">
    <property type="match status" value="1"/>
</dbReference>
<dbReference type="CDD" id="cd16917">
    <property type="entry name" value="HATPase_UhpB-NarQ-NarX-like"/>
    <property type="match status" value="1"/>
</dbReference>
<keyword evidence="6 14" id="KW-0418">Kinase</keyword>
<evidence type="ECO:0000256" key="1">
    <source>
        <dbReference type="ARBA" id="ARBA00000085"/>
    </source>
</evidence>
<feature type="domain" description="DUF7134" evidence="13">
    <location>
        <begin position="15"/>
        <end position="154"/>
    </location>
</feature>
<evidence type="ECO:0000313" key="15">
    <source>
        <dbReference type="Proteomes" id="UP000612808"/>
    </source>
</evidence>
<evidence type="ECO:0000256" key="3">
    <source>
        <dbReference type="ARBA" id="ARBA00022553"/>
    </source>
</evidence>
<accession>A0A8J3NG28</accession>
<dbReference type="GO" id="GO:0016020">
    <property type="term" value="C:membrane"/>
    <property type="evidence" value="ECO:0007669"/>
    <property type="project" value="InterPro"/>
</dbReference>
<feature type="transmembrane region" description="Helical" evidence="10">
    <location>
        <begin position="102"/>
        <end position="121"/>
    </location>
</feature>
<feature type="transmembrane region" description="Helical" evidence="10">
    <location>
        <begin position="133"/>
        <end position="150"/>
    </location>
</feature>